<dbReference type="RefSeq" id="WP_073031377.1">
    <property type="nucleotide sequence ID" value="NZ_FQXJ01000016.1"/>
</dbReference>
<dbReference type="EMBL" id="FQXJ01000016">
    <property type="protein sequence ID" value="SHI30717.1"/>
    <property type="molecule type" value="Genomic_DNA"/>
</dbReference>
<reference evidence="2" key="1">
    <citation type="submission" date="2016-11" db="EMBL/GenBank/DDBJ databases">
        <authorList>
            <person name="Varghese N."/>
            <person name="Submissions S."/>
        </authorList>
    </citation>
    <scope>NUCLEOTIDE SEQUENCE [LARGE SCALE GENOMIC DNA]</scope>
    <source>
        <strain evidence="2">DSM 15449</strain>
    </source>
</reference>
<keyword evidence="2" id="KW-1185">Reference proteome</keyword>
<dbReference type="OrthoDB" id="1799244at2"/>
<evidence type="ECO:0000313" key="2">
    <source>
        <dbReference type="Proteomes" id="UP000183954"/>
    </source>
</evidence>
<dbReference type="Proteomes" id="UP000183954">
    <property type="component" value="Unassembled WGS sequence"/>
</dbReference>
<gene>
    <name evidence="1" type="ORF">SAMN02746098_03870</name>
</gene>
<sequence>MSVSLVFVNNKIEFEYVSDQNKIFVFDIKNDKALPTYSLPDKSAELDKAAFIDICLNIRKQIDKGRQTLKQRSQANL</sequence>
<accession>A0A1M6A2I6</accession>
<evidence type="ECO:0000313" key="1">
    <source>
        <dbReference type="EMBL" id="SHI30717.1"/>
    </source>
</evidence>
<organism evidence="1 2">
    <name type="scientific">Desulfosporosinus lacus DSM 15449</name>
    <dbReference type="NCBI Taxonomy" id="1121420"/>
    <lineage>
        <taxon>Bacteria</taxon>
        <taxon>Bacillati</taxon>
        <taxon>Bacillota</taxon>
        <taxon>Clostridia</taxon>
        <taxon>Eubacteriales</taxon>
        <taxon>Desulfitobacteriaceae</taxon>
        <taxon>Desulfosporosinus</taxon>
    </lineage>
</organism>
<dbReference type="AlphaFoldDB" id="A0A1M6A2I6"/>
<proteinExistence type="predicted"/>
<name>A0A1M6A2I6_9FIRM</name>
<protein>
    <submittedName>
        <fullName evidence="1">Uncharacterized protein</fullName>
    </submittedName>
</protein>